<dbReference type="PROSITE" id="PS50850">
    <property type="entry name" value="MFS"/>
    <property type="match status" value="1"/>
</dbReference>
<feature type="compositionally biased region" description="Acidic residues" evidence="6">
    <location>
        <begin position="149"/>
        <end position="158"/>
    </location>
</feature>
<evidence type="ECO:0000256" key="3">
    <source>
        <dbReference type="ARBA" id="ARBA00022989"/>
    </source>
</evidence>
<feature type="transmembrane region" description="Helical" evidence="7">
    <location>
        <begin position="577"/>
        <end position="599"/>
    </location>
</feature>
<dbReference type="InterPro" id="IPR020846">
    <property type="entry name" value="MFS_dom"/>
</dbReference>
<keyword evidence="2 7" id="KW-0812">Transmembrane</keyword>
<evidence type="ECO:0000313" key="10">
    <source>
        <dbReference type="Proteomes" id="UP001497522"/>
    </source>
</evidence>
<feature type="transmembrane region" description="Helical" evidence="7">
    <location>
        <begin position="413"/>
        <end position="431"/>
    </location>
</feature>
<dbReference type="CDD" id="cd17380">
    <property type="entry name" value="MFS_SLC17A9_like"/>
    <property type="match status" value="1"/>
</dbReference>
<reference evidence="9" key="1">
    <citation type="submission" date="2024-03" db="EMBL/GenBank/DDBJ databases">
        <authorList>
            <consortium name="ELIXIR-Norway"/>
            <consortium name="Elixir Norway"/>
        </authorList>
    </citation>
    <scope>NUCLEOTIDE SEQUENCE</scope>
</reference>
<protein>
    <recommendedName>
        <fullName evidence="8">Major facilitator superfamily (MFS) profile domain-containing protein</fullName>
    </recommendedName>
</protein>
<dbReference type="Gene3D" id="1.20.1250.20">
    <property type="entry name" value="MFS general substrate transporter like domains"/>
    <property type="match status" value="2"/>
</dbReference>
<evidence type="ECO:0000256" key="5">
    <source>
        <dbReference type="ARBA" id="ARBA00024362"/>
    </source>
</evidence>
<gene>
    <name evidence="9" type="ORF">CSSPJE1EN2_LOCUS4194</name>
</gene>
<evidence type="ECO:0000256" key="7">
    <source>
        <dbReference type="SAM" id="Phobius"/>
    </source>
</evidence>
<evidence type="ECO:0000313" key="9">
    <source>
        <dbReference type="EMBL" id="CAK9861199.1"/>
    </source>
</evidence>
<feature type="compositionally biased region" description="Polar residues" evidence="6">
    <location>
        <begin position="163"/>
        <end position="183"/>
    </location>
</feature>
<dbReference type="PANTHER" id="PTHR11662">
    <property type="entry name" value="SOLUTE CARRIER FAMILY 17"/>
    <property type="match status" value="1"/>
</dbReference>
<feature type="region of interest" description="Disordered" evidence="6">
    <location>
        <begin position="89"/>
        <end position="183"/>
    </location>
</feature>
<dbReference type="PANTHER" id="PTHR11662:SF243">
    <property type="entry name" value="ANION TRANSPORTER 6, CHLOROPLASTIC-RELATED"/>
    <property type="match status" value="1"/>
</dbReference>
<feature type="domain" description="Major facilitator superfamily (MFS) profile" evidence="8">
    <location>
        <begin position="194"/>
        <end position="603"/>
    </location>
</feature>
<comment type="subcellular location">
    <subcellularLocation>
        <location evidence="1">Membrane</location>
        <topology evidence="1">Multi-pass membrane protein</topology>
    </subcellularLocation>
</comment>
<dbReference type="InterPro" id="IPR050382">
    <property type="entry name" value="MFS_Na/Anion_cotransporter"/>
</dbReference>
<dbReference type="Proteomes" id="UP001497522">
    <property type="component" value="Chromosome 11"/>
</dbReference>
<name>A0ABP1AFA0_9BRYO</name>
<evidence type="ECO:0000256" key="1">
    <source>
        <dbReference type="ARBA" id="ARBA00004141"/>
    </source>
</evidence>
<feature type="transmembrane region" description="Helical" evidence="7">
    <location>
        <begin position="484"/>
        <end position="504"/>
    </location>
</feature>
<dbReference type="InterPro" id="IPR044777">
    <property type="entry name" value="SLC17A9-like"/>
</dbReference>
<feature type="transmembrane region" description="Helical" evidence="7">
    <location>
        <begin position="451"/>
        <end position="472"/>
    </location>
</feature>
<feature type="transmembrane region" description="Helical" evidence="7">
    <location>
        <begin position="319"/>
        <end position="338"/>
    </location>
</feature>
<dbReference type="Pfam" id="PF07690">
    <property type="entry name" value="MFS_1"/>
    <property type="match status" value="1"/>
</dbReference>
<evidence type="ECO:0000256" key="2">
    <source>
        <dbReference type="ARBA" id="ARBA00022692"/>
    </source>
</evidence>
<keyword evidence="4 7" id="KW-0472">Membrane</keyword>
<feature type="compositionally biased region" description="Acidic residues" evidence="6">
    <location>
        <begin position="132"/>
        <end position="142"/>
    </location>
</feature>
<organism evidence="9 10">
    <name type="scientific">Sphagnum jensenii</name>
    <dbReference type="NCBI Taxonomy" id="128206"/>
    <lineage>
        <taxon>Eukaryota</taxon>
        <taxon>Viridiplantae</taxon>
        <taxon>Streptophyta</taxon>
        <taxon>Embryophyta</taxon>
        <taxon>Bryophyta</taxon>
        <taxon>Sphagnophytina</taxon>
        <taxon>Sphagnopsida</taxon>
        <taxon>Sphagnales</taxon>
        <taxon>Sphagnaceae</taxon>
        <taxon>Sphagnum</taxon>
    </lineage>
</organism>
<feature type="transmembrane region" description="Helical" evidence="7">
    <location>
        <begin position="344"/>
        <end position="365"/>
    </location>
</feature>
<keyword evidence="10" id="KW-1185">Reference proteome</keyword>
<proteinExistence type="inferred from homology"/>
<dbReference type="SUPFAM" id="SSF103473">
    <property type="entry name" value="MFS general substrate transporter"/>
    <property type="match status" value="1"/>
</dbReference>
<dbReference type="InterPro" id="IPR036259">
    <property type="entry name" value="MFS_trans_sf"/>
</dbReference>
<feature type="transmembrane region" description="Helical" evidence="7">
    <location>
        <begin position="516"/>
        <end position="535"/>
    </location>
</feature>
<dbReference type="InterPro" id="IPR011701">
    <property type="entry name" value="MFS"/>
</dbReference>
<evidence type="ECO:0000256" key="4">
    <source>
        <dbReference type="ARBA" id="ARBA00023136"/>
    </source>
</evidence>
<dbReference type="EMBL" id="OZ023712">
    <property type="protein sequence ID" value="CAK9861199.1"/>
    <property type="molecule type" value="Genomic_DNA"/>
</dbReference>
<keyword evidence="3 7" id="KW-1133">Transmembrane helix</keyword>
<evidence type="ECO:0000256" key="6">
    <source>
        <dbReference type="SAM" id="MobiDB-lite"/>
    </source>
</evidence>
<comment type="similarity">
    <text evidence="5">Belongs to the major facilitator superfamily. Sodium/anion cotransporter (TC 2.A.1.14) family.</text>
</comment>
<accession>A0ABP1AFA0</accession>
<evidence type="ECO:0000259" key="8">
    <source>
        <dbReference type="PROSITE" id="PS50850"/>
    </source>
</evidence>
<sequence>MKSMWLHGCFSLQIGSSRISRNGLWRRGDLISQISGQVLLRPVLLQKIVDFGGGGGGDGDSRRSLDKAAKDPSCTAAVAATAFGQKNYSSSSFNSRNVDDHGSSSSWRRRRRRSKAFDSSPPPPPPNAPVQAEEEEEEEEEEVIHWDGEDFDEEEEDLDHNNSEANGSSIGNSLPQQTVSSTGRWNSLPPRYKLVLTTSLAFVICNMDKVNMSVAIIPMSHQMGWNSSIAGLVQSSFFWGYAISQLPGGWLAARFTGQKVLRGGVLLWSLATAAVPRFASFIPGLLFCRLLVGLGEGVSPSAATDLIARAMPVSERSRAVATVFGGLNIGSVIGLLLAPVIIQYIGWESVFYIFGFLGVLWYVLLQLRTYPSSCEAISSSRELSSNGKPSSSATTIAQSNKAVPWRAFFKNRAVWAMIYAHFCGNWGHYTLLSWLPTYFCEELHLDLTHAAFVSLLPPLASVVVATIAAPLADHFISRGMDITLVRKVCQSIAFLAPAACMTIASATPNINPWVDVAILTAGIGLSSFALAGLYCTHQDISPKYAGILLGITNTAGAIPGVLGVALVGIIFDQTHSWNLALFAPSIFFYLTGIMVWNVFASSEPQTFTS</sequence>
<feature type="transmembrane region" description="Helical" evidence="7">
    <location>
        <begin position="547"/>
        <end position="571"/>
    </location>
</feature>